<dbReference type="InterPro" id="IPR000162">
    <property type="entry name" value="GPCR_3_mtglu_rcpt"/>
</dbReference>
<feature type="transmembrane region" description="Helical" evidence="12">
    <location>
        <begin position="726"/>
        <end position="748"/>
    </location>
</feature>
<gene>
    <name evidence="15" type="ORF">KUTeg_006782</name>
</gene>
<evidence type="ECO:0000256" key="11">
    <source>
        <dbReference type="SAM" id="MobiDB-lite"/>
    </source>
</evidence>
<dbReference type="PRINTS" id="PR00593">
    <property type="entry name" value="MTABOTROPICR"/>
</dbReference>
<dbReference type="Pfam" id="PF01094">
    <property type="entry name" value="ANF_receptor"/>
    <property type="match status" value="1"/>
</dbReference>
<dbReference type="InterPro" id="IPR038550">
    <property type="entry name" value="GPCR_3_9-Cys_sf"/>
</dbReference>
<evidence type="ECO:0000256" key="8">
    <source>
        <dbReference type="ARBA" id="ARBA00023170"/>
    </source>
</evidence>
<evidence type="ECO:0000256" key="6">
    <source>
        <dbReference type="ARBA" id="ARBA00023040"/>
    </source>
</evidence>
<dbReference type="InterPro" id="IPR000337">
    <property type="entry name" value="GPCR_3"/>
</dbReference>
<feature type="compositionally biased region" description="Polar residues" evidence="11">
    <location>
        <begin position="985"/>
        <end position="999"/>
    </location>
</feature>
<feature type="transmembrane region" description="Helical" evidence="12">
    <location>
        <begin position="605"/>
        <end position="626"/>
    </location>
</feature>
<keyword evidence="8" id="KW-0675">Receptor</keyword>
<dbReference type="InterPro" id="IPR017979">
    <property type="entry name" value="GPCR_3_CS"/>
</dbReference>
<dbReference type="PANTHER" id="PTHR24060">
    <property type="entry name" value="METABOTROPIC GLUTAMATE RECEPTOR"/>
    <property type="match status" value="1"/>
</dbReference>
<evidence type="ECO:0000313" key="16">
    <source>
        <dbReference type="Proteomes" id="UP001217089"/>
    </source>
</evidence>
<feature type="transmembrane region" description="Helical" evidence="12">
    <location>
        <begin position="689"/>
        <end position="714"/>
    </location>
</feature>
<keyword evidence="13" id="KW-0732">Signal</keyword>
<evidence type="ECO:0000313" key="15">
    <source>
        <dbReference type="EMBL" id="KAJ8314632.1"/>
    </source>
</evidence>
<sequence>MKIVTLLSLVCIVLDKSLPVESRIPDVLLPRVTVRRTARLDGDIILGALFPVHRAPNDTSTYTRTCGKIWEQYGIHRIEIINNDQSILPNITLGYDIRDSCWYSPIALEQSIDFIKDSIASVDALENTNSTSKEVCSVENRKPIAGLIGPGNSHNTIQVQNLLQLFHIPQIGYSATSMELSKKSLYKYFLRVVPSDKYQAQAMLDIVLRYNWTYISTIHTDGNYGARGIEKFRRLAEDSDICIATNDGISSQADDAAYDEIINRLLITGKAKVVVCFCEGETVKRIFQATRRNPKAFGHFLILGSDGWNDRPDVVDGNENEAAGGLSIKLHSPVIEDFDGYFQSLNPYKNTRNPWFQEFWQDKFQCKINGFHRDEKYVKNCTGLEQDTEFVQDSKLGFIINAVYTMAYALHNMHRDVCGGRPGICDEMSPIKGDLYREYLFNVSLTTYSNDSLHFDDKGFGPFIQSVCSEPCQKGSVKNVEGNVHCCWACIPCEDNEIVLNSETCEPCPKGWWPNDDLTECYEIPIEYLSWYDTEAVVAIAMACFGIFVTLWISVVFMRHNNTPVVKASTRELMYIILAGITISFSSNFVLVAKPSMVTCYFTRILPGLSFALIYGSLVTKTNRIARILEGTKKIITKKPRFMSASSQVIITCILVGIECSIITVMLIIEPADSKLDYPEPKRVRLVCNTTTLGIIVPLGFDLVLILMCTLYAVKTRNLPENFNEAKFIGFTMYTTCVIWCGFFAIYFGSENKVLTMSVSISLSASVALVLLFFPKVYVMVWVPEKNTRSAFTTSKDVRCHIGSISFHSADSMDMTRDKKIFDKNSTRGFRQRSIFGKLKPPIETQCKRPSMSLPPSFRLNRQNSTHVPAASTAQSNGQKFPWGRKGQSDEEDDRLSTISSKDDSHGSDKRRRKQDNECQTDDVLFQAYLKSSSIRRRRPSTSSKKSVSDHRSIQCHSESSIDSDEIFLSLPTSGGREERGMFKTSPNFSDRSPLLSQNRQKERHNGRRDQGNSASNGSYNYITDIQLHNEKEKENSIYPSNKVSVKQLVKPEMEVYNNLNKFSQRPLNSPCILPDTIPNAAQPIGLTAYAENGPCVKMKNASNPEFSLKPAASALYNRRHSENSHNLSKEENAPCNQRRYTVTSSVKPSNVKRRNGSNNSESEIEPLLSPNCLQTYQNIGDPQKNRRGSKEMCVRQCAFDAESVLGSPASIQNVDSSIIHPLINLDPPVTPNNTIVSLDHIQSLGLNELDEEEVSMISFQNYLKERGVQLDMSSVQSSEV</sequence>
<dbReference type="Gene3D" id="2.10.50.30">
    <property type="entry name" value="GPCR, family 3, nine cysteines domain"/>
    <property type="match status" value="1"/>
</dbReference>
<comment type="subcellular location">
    <subcellularLocation>
        <location evidence="1">Cell membrane</location>
        <topology evidence="1">Multi-pass membrane protein</topology>
    </subcellularLocation>
</comment>
<organism evidence="15 16">
    <name type="scientific">Tegillarca granosa</name>
    <name type="common">Malaysian cockle</name>
    <name type="synonym">Anadara granosa</name>
    <dbReference type="NCBI Taxonomy" id="220873"/>
    <lineage>
        <taxon>Eukaryota</taxon>
        <taxon>Metazoa</taxon>
        <taxon>Spiralia</taxon>
        <taxon>Lophotrochozoa</taxon>
        <taxon>Mollusca</taxon>
        <taxon>Bivalvia</taxon>
        <taxon>Autobranchia</taxon>
        <taxon>Pteriomorphia</taxon>
        <taxon>Arcoida</taxon>
        <taxon>Arcoidea</taxon>
        <taxon>Arcidae</taxon>
        <taxon>Tegillarca</taxon>
    </lineage>
</organism>
<feature type="compositionally biased region" description="Polar residues" evidence="11">
    <location>
        <begin position="860"/>
        <end position="879"/>
    </location>
</feature>
<dbReference type="PRINTS" id="PR00248">
    <property type="entry name" value="GPCRMGR"/>
</dbReference>
<feature type="transmembrane region" description="Helical" evidence="12">
    <location>
        <begin position="754"/>
        <end position="774"/>
    </location>
</feature>
<keyword evidence="6" id="KW-0297">G-protein coupled receptor</keyword>
<feature type="region of interest" description="Disordered" evidence="11">
    <location>
        <begin position="841"/>
        <end position="1020"/>
    </location>
</feature>
<dbReference type="Pfam" id="PF07562">
    <property type="entry name" value="NCD3G"/>
    <property type="match status" value="1"/>
</dbReference>
<keyword evidence="7 12" id="KW-0472">Membrane</keyword>
<feature type="domain" description="G-protein coupled receptors family 3 profile" evidence="14">
    <location>
        <begin position="535"/>
        <end position="796"/>
    </location>
</feature>
<feature type="transmembrane region" description="Helical" evidence="12">
    <location>
        <begin position="536"/>
        <end position="557"/>
    </location>
</feature>
<comment type="caution">
    <text evidence="15">The sequence shown here is derived from an EMBL/GenBank/DDBJ whole genome shotgun (WGS) entry which is preliminary data.</text>
</comment>
<keyword evidence="4 12" id="KW-0812">Transmembrane</keyword>
<feature type="signal peptide" evidence="13">
    <location>
        <begin position="1"/>
        <end position="22"/>
    </location>
</feature>
<dbReference type="SUPFAM" id="SSF53822">
    <property type="entry name" value="Periplasmic binding protein-like I"/>
    <property type="match status" value="1"/>
</dbReference>
<evidence type="ECO:0000256" key="2">
    <source>
        <dbReference type="ARBA" id="ARBA00007242"/>
    </source>
</evidence>
<feature type="region of interest" description="Disordered" evidence="11">
    <location>
        <begin position="1118"/>
        <end position="1167"/>
    </location>
</feature>
<reference evidence="15 16" key="1">
    <citation type="submission" date="2022-12" db="EMBL/GenBank/DDBJ databases">
        <title>Chromosome-level genome of Tegillarca granosa.</title>
        <authorList>
            <person name="Kim J."/>
        </authorList>
    </citation>
    <scope>NUCLEOTIDE SEQUENCE [LARGE SCALE GENOMIC DNA]</scope>
    <source>
        <strain evidence="15">Teg-2019</strain>
        <tissue evidence="15">Adductor muscle</tissue>
    </source>
</reference>
<dbReference type="PROSITE" id="PS00981">
    <property type="entry name" value="G_PROTEIN_RECEP_F3_3"/>
    <property type="match status" value="1"/>
</dbReference>
<evidence type="ECO:0000256" key="3">
    <source>
        <dbReference type="ARBA" id="ARBA00022475"/>
    </source>
</evidence>
<evidence type="ECO:0000256" key="13">
    <source>
        <dbReference type="SAM" id="SignalP"/>
    </source>
</evidence>
<feature type="chain" id="PRO_5047481303" description="G-protein coupled receptors family 3 profile domain-containing protein" evidence="13">
    <location>
        <begin position="23"/>
        <end position="1281"/>
    </location>
</feature>
<evidence type="ECO:0000256" key="12">
    <source>
        <dbReference type="SAM" id="Phobius"/>
    </source>
</evidence>
<keyword evidence="5 12" id="KW-1133">Transmembrane helix</keyword>
<feature type="compositionally biased region" description="Polar residues" evidence="11">
    <location>
        <begin position="1135"/>
        <end position="1149"/>
    </location>
</feature>
<feature type="compositionally biased region" description="Basic and acidic residues" evidence="11">
    <location>
        <begin position="1120"/>
        <end position="1133"/>
    </location>
</feature>
<keyword evidence="9" id="KW-0325">Glycoprotein</keyword>
<evidence type="ECO:0000256" key="7">
    <source>
        <dbReference type="ARBA" id="ARBA00023136"/>
    </source>
</evidence>
<name>A0ABQ9FBB4_TEGGR</name>
<dbReference type="InterPro" id="IPR001828">
    <property type="entry name" value="ANF_lig-bd_rcpt"/>
</dbReference>
<accession>A0ABQ9FBB4</accession>
<comment type="similarity">
    <text evidence="2">Belongs to the G-protein coupled receptor 3 family.</text>
</comment>
<feature type="transmembrane region" description="Helical" evidence="12">
    <location>
        <begin position="573"/>
        <end position="593"/>
    </location>
</feature>
<keyword evidence="3" id="KW-1003">Cell membrane</keyword>
<protein>
    <recommendedName>
        <fullName evidence="14">G-protein coupled receptors family 3 profile domain-containing protein</fullName>
    </recommendedName>
</protein>
<evidence type="ECO:0000256" key="4">
    <source>
        <dbReference type="ARBA" id="ARBA00022692"/>
    </source>
</evidence>
<dbReference type="InterPro" id="IPR017978">
    <property type="entry name" value="GPCR_3_C"/>
</dbReference>
<dbReference type="InterPro" id="IPR050726">
    <property type="entry name" value="mGluR"/>
</dbReference>
<evidence type="ECO:0000256" key="1">
    <source>
        <dbReference type="ARBA" id="ARBA00004651"/>
    </source>
</evidence>
<dbReference type="Gene3D" id="3.40.50.2300">
    <property type="match status" value="2"/>
</dbReference>
<keyword evidence="16" id="KW-1185">Reference proteome</keyword>
<dbReference type="InterPro" id="IPR011500">
    <property type="entry name" value="GPCR_3_9-Cys_dom"/>
</dbReference>
<dbReference type="CDD" id="cd15285">
    <property type="entry name" value="7tmC_mGluR_group1"/>
    <property type="match status" value="1"/>
</dbReference>
<keyword evidence="10" id="KW-0807">Transducer</keyword>
<evidence type="ECO:0000256" key="10">
    <source>
        <dbReference type="ARBA" id="ARBA00023224"/>
    </source>
</evidence>
<evidence type="ECO:0000256" key="5">
    <source>
        <dbReference type="ARBA" id="ARBA00022989"/>
    </source>
</evidence>
<dbReference type="InterPro" id="IPR028082">
    <property type="entry name" value="Peripla_BP_I"/>
</dbReference>
<proteinExistence type="inferred from homology"/>
<dbReference type="EMBL" id="JARBDR010000337">
    <property type="protein sequence ID" value="KAJ8314632.1"/>
    <property type="molecule type" value="Genomic_DNA"/>
</dbReference>
<evidence type="ECO:0000259" key="14">
    <source>
        <dbReference type="PROSITE" id="PS50259"/>
    </source>
</evidence>
<evidence type="ECO:0000256" key="9">
    <source>
        <dbReference type="ARBA" id="ARBA00023180"/>
    </source>
</evidence>
<dbReference type="Pfam" id="PF00003">
    <property type="entry name" value="7tm_3"/>
    <property type="match status" value="1"/>
</dbReference>
<dbReference type="PROSITE" id="PS50259">
    <property type="entry name" value="G_PROTEIN_RECEP_F3_4"/>
    <property type="match status" value="1"/>
</dbReference>
<dbReference type="Proteomes" id="UP001217089">
    <property type="component" value="Unassembled WGS sequence"/>
</dbReference>